<accession>B8BXS7</accession>
<dbReference type="STRING" id="35128.B8BXS7"/>
<dbReference type="HOGENOM" id="CLU_237283_0_0_1"/>
<dbReference type="PaxDb" id="35128-Thaps21751"/>
<feature type="compositionally biased region" description="Polar residues" evidence="3">
    <location>
        <begin position="1071"/>
        <end position="1081"/>
    </location>
</feature>
<dbReference type="InterPro" id="IPR003409">
    <property type="entry name" value="MORN"/>
</dbReference>
<feature type="compositionally biased region" description="Polar residues" evidence="3">
    <location>
        <begin position="496"/>
        <end position="522"/>
    </location>
</feature>
<dbReference type="GeneID" id="7448744"/>
<reference evidence="5 6" key="1">
    <citation type="journal article" date="2004" name="Science">
        <title>The genome of the diatom Thalassiosira pseudonana: ecology, evolution, and metabolism.</title>
        <authorList>
            <person name="Armbrust E.V."/>
            <person name="Berges J.A."/>
            <person name="Bowler C."/>
            <person name="Green B.R."/>
            <person name="Martinez D."/>
            <person name="Putnam N.H."/>
            <person name="Zhou S."/>
            <person name="Allen A.E."/>
            <person name="Apt K.E."/>
            <person name="Bechner M."/>
            <person name="Brzezinski M.A."/>
            <person name="Chaal B.K."/>
            <person name="Chiovitti A."/>
            <person name="Davis A.K."/>
            <person name="Demarest M.S."/>
            <person name="Detter J.C."/>
            <person name="Glavina T."/>
            <person name="Goodstein D."/>
            <person name="Hadi M.Z."/>
            <person name="Hellsten U."/>
            <person name="Hildebrand M."/>
            <person name="Jenkins B.D."/>
            <person name="Jurka J."/>
            <person name="Kapitonov V.V."/>
            <person name="Kroger N."/>
            <person name="Lau W.W."/>
            <person name="Lane T.W."/>
            <person name="Larimer F.W."/>
            <person name="Lippmeier J.C."/>
            <person name="Lucas S."/>
            <person name="Medina M."/>
            <person name="Montsant A."/>
            <person name="Obornik M."/>
            <person name="Parker M.S."/>
            <person name="Palenik B."/>
            <person name="Pazour G.J."/>
            <person name="Richardson P.M."/>
            <person name="Rynearson T.A."/>
            <person name="Saito M.A."/>
            <person name="Schwartz D.C."/>
            <person name="Thamatrakoln K."/>
            <person name="Valentin K."/>
            <person name="Vardi A."/>
            <person name="Wilkerson F.P."/>
            <person name="Rokhsar D.S."/>
        </authorList>
    </citation>
    <scope>NUCLEOTIDE SEQUENCE [LARGE SCALE GENOMIC DNA]</scope>
    <source>
        <strain evidence="5 6">CCMP1335</strain>
    </source>
</reference>
<feature type="compositionally biased region" description="Polar residues" evidence="3">
    <location>
        <begin position="31"/>
        <end position="52"/>
    </location>
</feature>
<evidence type="ECO:0000256" key="2">
    <source>
        <dbReference type="SAM" id="Coils"/>
    </source>
</evidence>
<dbReference type="eggNOG" id="KOG0231">
    <property type="taxonomic scope" value="Eukaryota"/>
</dbReference>
<evidence type="ECO:0000259" key="4">
    <source>
        <dbReference type="Pfam" id="PF07059"/>
    </source>
</evidence>
<feature type="region of interest" description="Disordered" evidence="3">
    <location>
        <begin position="382"/>
        <end position="410"/>
    </location>
</feature>
<dbReference type="KEGG" id="tps:THAPSDRAFT_21751"/>
<keyword evidence="1" id="KW-0677">Repeat</keyword>
<dbReference type="Pfam" id="PF02493">
    <property type="entry name" value="MORN"/>
    <property type="match status" value="3"/>
</dbReference>
<feature type="region of interest" description="Disordered" evidence="3">
    <location>
        <begin position="888"/>
        <end position="909"/>
    </location>
</feature>
<reference evidence="5 6" key="2">
    <citation type="journal article" date="2008" name="Nature">
        <title>The Phaeodactylum genome reveals the evolutionary history of diatom genomes.</title>
        <authorList>
            <person name="Bowler C."/>
            <person name="Allen A.E."/>
            <person name="Badger J.H."/>
            <person name="Grimwood J."/>
            <person name="Jabbari K."/>
            <person name="Kuo A."/>
            <person name="Maheswari U."/>
            <person name="Martens C."/>
            <person name="Maumus F."/>
            <person name="Otillar R.P."/>
            <person name="Rayko E."/>
            <person name="Salamov A."/>
            <person name="Vandepoele K."/>
            <person name="Beszteri B."/>
            <person name="Gruber A."/>
            <person name="Heijde M."/>
            <person name="Katinka M."/>
            <person name="Mock T."/>
            <person name="Valentin K."/>
            <person name="Verret F."/>
            <person name="Berges J.A."/>
            <person name="Brownlee C."/>
            <person name="Cadoret J.P."/>
            <person name="Chiovitti A."/>
            <person name="Choi C.J."/>
            <person name="Coesel S."/>
            <person name="De Martino A."/>
            <person name="Detter J.C."/>
            <person name="Durkin C."/>
            <person name="Falciatore A."/>
            <person name="Fournet J."/>
            <person name="Haruta M."/>
            <person name="Huysman M.J."/>
            <person name="Jenkins B.D."/>
            <person name="Jiroutova K."/>
            <person name="Jorgensen R.E."/>
            <person name="Joubert Y."/>
            <person name="Kaplan A."/>
            <person name="Kroger N."/>
            <person name="Kroth P.G."/>
            <person name="La Roche J."/>
            <person name="Lindquist E."/>
            <person name="Lommer M."/>
            <person name="Martin-Jezequel V."/>
            <person name="Lopez P.J."/>
            <person name="Lucas S."/>
            <person name="Mangogna M."/>
            <person name="McGinnis K."/>
            <person name="Medlin L.K."/>
            <person name="Montsant A."/>
            <person name="Oudot-Le Secq M.P."/>
            <person name="Napoli C."/>
            <person name="Obornik M."/>
            <person name="Parker M.S."/>
            <person name="Petit J.L."/>
            <person name="Porcel B.M."/>
            <person name="Poulsen N."/>
            <person name="Robison M."/>
            <person name="Rychlewski L."/>
            <person name="Rynearson T.A."/>
            <person name="Schmutz J."/>
            <person name="Shapiro H."/>
            <person name="Siaut M."/>
            <person name="Stanley M."/>
            <person name="Sussman M.R."/>
            <person name="Taylor A.R."/>
            <person name="Vardi A."/>
            <person name="von Dassow P."/>
            <person name="Vyverman W."/>
            <person name="Willis A."/>
            <person name="Wyrwicz L.S."/>
            <person name="Rokhsar D.S."/>
            <person name="Weissenbach J."/>
            <person name="Armbrust E.V."/>
            <person name="Green B.R."/>
            <person name="Van de Peer Y."/>
            <person name="Grigoriev I.V."/>
        </authorList>
    </citation>
    <scope>NUCLEOTIDE SEQUENCE [LARGE SCALE GENOMIC DNA]</scope>
    <source>
        <strain evidence="5 6">CCMP1335</strain>
    </source>
</reference>
<dbReference type="Gene3D" id="2.20.110.10">
    <property type="entry name" value="Histone H3 K4-specific methyltransferase SET7/9 N-terminal domain"/>
    <property type="match status" value="2"/>
</dbReference>
<feature type="compositionally biased region" description="Basic and acidic residues" evidence="3">
    <location>
        <begin position="598"/>
        <end position="607"/>
    </location>
</feature>
<sequence length="1835" mass="203580">MNLLQDDEDSDNSDRFAINERKNEDDCGDSSAATSDPSNPSRVTQAQQQHGTDGSYPPPLNNTSSIQQIGLKAPAPLYPLDDGEEEEDDFLTKEEYEHTIQRLERINATLRENVAALYAETTASQQQVIVKVKECEKCCGKRAPMELSPDDDYSVSSNLDMFSDMMLTEEHYMHKIEKLQKSMVKLTKKTERQKKLVSQLSVNLTTAAQKIGEVSKEKDEWKEMFEQMVCENATQDVAQKQQPQSETHQAMNEVHQFQIQVIQNELQSIRNLMSQNAADHNSNRKRLMTHYRRDSIGSGGNSQETFAQRLQRILKQLRSGDGGEYECGIALQAAAEYVDGEQTDAMVANGKSEQPLWTEEDEVKIQTDISDNFDDKVTIAPSTTESIDHDTHQPEERSSALTTGEGTPSVVSQSIVDNNGPSCGMESNEESNTSLLNTVVDSDKSSEGIKQEPDIEEDIDNGARENGESYIGDVDGNRNSASKEHVDNVDKRVTDVPSTNEIVDSHTQQSEEGSPASTTGDYTQSVASLASVDNNGRSCDMRSGEDINTTLFNNIVDQDESSEGLKQESNIEEVNDNVARQSGEKEHDNDLAGMEEISTDKQQRSDENIAAEESSQTSDYDKEDEYNAGEGKRLSVTEDIGSKCSDSLVEAAVDATIDVSQLEPHAKELEEETWLIAHDIPQKAQVDATSSIHAHSTSDKPLASTKHDDQVTDLPHVDRLPWKTNRNSRLASSESIVTATTGITDASQARIAAAAEDEPLGSSVFSDKLEKKRSQSLGGAAEASIKSFSMSTLNAWEDFQASMKNITRRDSSGSGDRSHALYANAIAKYYNTPSKKTEDPLSARLSRRQLYQQREAAYAGDVKELFDNIMDSADRLVLVTSKDGNALVPPYTPPDLPRQKQSDGPTFTKGSKDGYYVYKSSTGNEYSGHWKDGKRHGYGVAKYRDGEIYSGEWRRGRRHGHGCLHLSNTEVFDGGWDTNKKHGLGIYYWTDGDVDVSWYQHDTRKESVRWTKDRKRSYRLDLSTSKKEKITLHQASEIIRRWERKDKTFPEWKEYWTQLLRGKHSSRRNLEQTTPPLQATSIGRKPFHITTSAPTADGASHPCTSYSTTSACTATMSQSEENEVLHASLLRGTLSVHVTDVDIRRTDDEGGFGHYLLGSSIETDYILQIQSTNKVPDLETYSCSKRYLEVRNLAYSLHSIAVEIVKYYESSKANENSSGSFVGASGKSLLKGVGKVLNKPIEAAQYLTNTEPKNSDLVGQLDSVFSKSVDGSAMRRTSQLLNEGAPFFVREVLDAVDEFYEKILSEKRQFGKKTNFEHVQKVAERRKTLINDAFSNFISALVEADIASIEKQQKIIVPPILYEIFYGLECFLLTDVIVEEGRKNTVAQDASPKVDVNASTVRPSSIRPRASVFDRQKEEDECAKVEALVIDESIHGEPKGTETMGSTHQTPLEPTGVLPEDPVGFAFVVAIGAILFKIMEGQSITVHLDMLVLFCISCGLIGYRLAGAVPVEYIKGSVGESTPQDDTAATPQPTPLVKARPSLAQFRSSQAHNLLQASLRNFRSSVVGGQATLIEKSKQIIAAKTFPKFPDGAAIGSHLNCWSSPAANNFQVRGPNYLEDHKKVASGDFLFPTRGVDLFLTDNAPTNVGRNACILGGKLRNVPTFIINYRLPWGVFISYHEIPERFLPFLRRGNGYGDMTVPLPSTADMSPGERAVSNFLLSDSEEKDAVWKMVPVVVEGPWVVKRVVGGKPAIIGSKLPISYVYQPPQPEHNFAEYFEADLDIEELPEQMMLGLRLHGLDPLTAEMLPHFDNDDELDPLMEDDWIESSASTDTT</sequence>
<feature type="coiled-coil region" evidence="2">
    <location>
        <begin position="93"/>
        <end position="120"/>
    </location>
</feature>
<feature type="compositionally biased region" description="Polar residues" evidence="3">
    <location>
        <begin position="399"/>
        <end position="410"/>
    </location>
</feature>
<dbReference type="PANTHER" id="PTHR43215:SF14">
    <property type="entry name" value="RADIAL SPOKE HEAD 1 HOMOLOG"/>
    <property type="match status" value="1"/>
</dbReference>
<evidence type="ECO:0000313" key="5">
    <source>
        <dbReference type="EMBL" id="EED94260.1"/>
    </source>
</evidence>
<dbReference type="Pfam" id="PF07059">
    <property type="entry name" value="EDR2_C"/>
    <property type="match status" value="1"/>
</dbReference>
<dbReference type="PANTHER" id="PTHR43215">
    <property type="entry name" value="RADIAL SPOKE HEAD 1 HOMOLOG"/>
    <property type="match status" value="1"/>
</dbReference>
<keyword evidence="6" id="KW-1185">Reference proteome</keyword>
<dbReference type="RefSeq" id="XP_002288824.1">
    <property type="nucleotide sequence ID" value="XM_002288788.1"/>
</dbReference>
<keyword evidence="2" id="KW-0175">Coiled coil</keyword>
<evidence type="ECO:0000313" key="6">
    <source>
        <dbReference type="Proteomes" id="UP000001449"/>
    </source>
</evidence>
<feature type="region of interest" description="Disordered" evidence="3">
    <location>
        <begin position="1066"/>
        <end position="1104"/>
    </location>
</feature>
<dbReference type="InterPro" id="IPR009769">
    <property type="entry name" value="EDR2_C"/>
</dbReference>
<feature type="compositionally biased region" description="Basic and acidic residues" evidence="3">
    <location>
        <begin position="441"/>
        <end position="453"/>
    </location>
</feature>
<dbReference type="SMART" id="SM00698">
    <property type="entry name" value="MORN"/>
    <property type="match status" value="3"/>
</dbReference>
<dbReference type="InParanoid" id="B8BXS7"/>
<feature type="region of interest" description="Disordered" evidence="3">
    <location>
        <begin position="440"/>
        <end position="522"/>
    </location>
</feature>
<feature type="domain" description="Protein ENHANCED DISEASE RESISTANCE 2 C-terminal" evidence="4">
    <location>
        <begin position="1602"/>
        <end position="1785"/>
    </location>
</feature>
<evidence type="ECO:0000256" key="1">
    <source>
        <dbReference type="ARBA" id="ARBA00022737"/>
    </source>
</evidence>
<dbReference type="EMBL" id="CM000640">
    <property type="protein sequence ID" value="EED94260.1"/>
    <property type="molecule type" value="Genomic_DNA"/>
</dbReference>
<proteinExistence type="predicted"/>
<feature type="region of interest" description="Disordered" evidence="3">
    <location>
        <begin position="1"/>
        <end position="65"/>
    </location>
</feature>
<feature type="compositionally biased region" description="Acidic residues" evidence="3">
    <location>
        <begin position="1"/>
        <end position="11"/>
    </location>
</feature>
<gene>
    <name evidence="5" type="ORF">THAPSDRAFT_21751</name>
</gene>
<evidence type="ECO:0000256" key="3">
    <source>
        <dbReference type="SAM" id="MobiDB-lite"/>
    </source>
</evidence>
<dbReference type="SUPFAM" id="SSF82185">
    <property type="entry name" value="Histone H3 K4-specific methyltransferase SET7/9 N-terminal domain"/>
    <property type="match status" value="1"/>
</dbReference>
<feature type="compositionally biased region" description="Basic and acidic residues" evidence="3">
    <location>
        <begin position="481"/>
        <end position="494"/>
    </location>
</feature>
<protein>
    <recommendedName>
        <fullName evidence="4">Protein ENHANCED DISEASE RESISTANCE 2 C-terminal domain-containing protein</fullName>
    </recommendedName>
</protein>
<feature type="compositionally biased region" description="Basic and acidic residues" evidence="3">
    <location>
        <begin position="12"/>
        <end position="25"/>
    </location>
</feature>
<organism evidence="5 6">
    <name type="scientific">Thalassiosira pseudonana</name>
    <name type="common">Marine diatom</name>
    <name type="synonym">Cyclotella nana</name>
    <dbReference type="NCBI Taxonomy" id="35128"/>
    <lineage>
        <taxon>Eukaryota</taxon>
        <taxon>Sar</taxon>
        <taxon>Stramenopiles</taxon>
        <taxon>Ochrophyta</taxon>
        <taxon>Bacillariophyta</taxon>
        <taxon>Coscinodiscophyceae</taxon>
        <taxon>Thalassiosirophycidae</taxon>
        <taxon>Thalassiosirales</taxon>
        <taxon>Thalassiosiraceae</taxon>
        <taxon>Thalassiosira</taxon>
    </lineage>
</organism>
<name>B8BXS7_THAPS</name>
<feature type="region of interest" description="Disordered" evidence="3">
    <location>
        <begin position="560"/>
        <end position="633"/>
    </location>
</feature>
<dbReference type="Proteomes" id="UP000001449">
    <property type="component" value="Chromosome 3"/>
</dbReference>
<feature type="compositionally biased region" description="Basic and acidic residues" evidence="3">
    <location>
        <begin position="386"/>
        <end position="398"/>
    </location>
</feature>